<proteinExistence type="predicted"/>
<organism evidence="1 2">
    <name type="scientific">Nephila pilipes</name>
    <name type="common">Giant wood spider</name>
    <name type="synonym">Nephila maculata</name>
    <dbReference type="NCBI Taxonomy" id="299642"/>
    <lineage>
        <taxon>Eukaryota</taxon>
        <taxon>Metazoa</taxon>
        <taxon>Ecdysozoa</taxon>
        <taxon>Arthropoda</taxon>
        <taxon>Chelicerata</taxon>
        <taxon>Arachnida</taxon>
        <taxon>Araneae</taxon>
        <taxon>Araneomorphae</taxon>
        <taxon>Entelegynae</taxon>
        <taxon>Araneoidea</taxon>
        <taxon>Nephilidae</taxon>
        <taxon>Nephila</taxon>
    </lineage>
</organism>
<accession>A0A8X6US91</accession>
<evidence type="ECO:0000313" key="2">
    <source>
        <dbReference type="Proteomes" id="UP000887013"/>
    </source>
</evidence>
<dbReference type="EMBL" id="BMAW01084290">
    <property type="protein sequence ID" value="GFU37855.1"/>
    <property type="molecule type" value="Genomic_DNA"/>
</dbReference>
<comment type="caution">
    <text evidence="1">The sequence shown here is derived from an EMBL/GenBank/DDBJ whole genome shotgun (WGS) entry which is preliminary data.</text>
</comment>
<evidence type="ECO:0000313" key="1">
    <source>
        <dbReference type="EMBL" id="GFU37855.1"/>
    </source>
</evidence>
<keyword evidence="2" id="KW-1185">Reference proteome</keyword>
<dbReference type="AlphaFoldDB" id="A0A8X6US91"/>
<protein>
    <submittedName>
        <fullName evidence="1">Uncharacterized protein</fullName>
    </submittedName>
</protein>
<reference evidence="1" key="1">
    <citation type="submission" date="2020-08" db="EMBL/GenBank/DDBJ databases">
        <title>Multicomponent nature underlies the extraordinary mechanical properties of spider dragline silk.</title>
        <authorList>
            <person name="Kono N."/>
            <person name="Nakamura H."/>
            <person name="Mori M."/>
            <person name="Yoshida Y."/>
            <person name="Ohtoshi R."/>
            <person name="Malay A.D."/>
            <person name="Moran D.A.P."/>
            <person name="Tomita M."/>
            <person name="Numata K."/>
            <person name="Arakawa K."/>
        </authorList>
    </citation>
    <scope>NUCLEOTIDE SEQUENCE</scope>
</reference>
<dbReference type="Proteomes" id="UP000887013">
    <property type="component" value="Unassembled WGS sequence"/>
</dbReference>
<gene>
    <name evidence="1" type="ORF">NPIL_646541</name>
</gene>
<name>A0A8X6US91_NEPPI</name>
<sequence length="190" mass="22171">MRNLALENIEDDILQTLELQWLPIYLPHILSVCQIPLDELAQIGNKIYEETGENNYSKNRVSGNPDVWIFLKRLRSLPLDFLNIYTRLLAFETQYKPCRGTLIVSSEIEEKTDEKAHHCSLVDYGLLLETAAMPIWNASENIEKDLFECVEGRCLYKGFNCLKEDSRSSFHSKLPRVFFLSALRQRMHQF</sequence>